<evidence type="ECO:0000313" key="3">
    <source>
        <dbReference type="EMBL" id="ASK41459.1"/>
    </source>
</evidence>
<dbReference type="EMBL" id="KY000029">
    <property type="protein sequence ID" value="ASK41459.1"/>
    <property type="molecule type" value="Genomic_DNA"/>
</dbReference>
<sequence>MSQYSCQEQSEGSFPFIEWVYRQRNLAEHFRSEPDQTNCGLNRSIRLLSHGCAVLGPCCVPRRRARFLASIEIIKKQLKIFE</sequence>
<geneLocation type="plasmid" evidence="3">
    <name>pTi_CFBP5499</name>
</geneLocation>
<evidence type="ECO:0000313" key="2">
    <source>
        <dbReference type="EMBL" id="ASK40884.1"/>
    </source>
</evidence>
<dbReference type="EMBL" id="KY000026">
    <property type="protein sequence ID" value="ASK40884.1"/>
    <property type="molecule type" value="Genomic_DNA"/>
</dbReference>
<reference evidence="3" key="1">
    <citation type="submission" date="2016-10" db="EMBL/GenBank/DDBJ databases">
        <title>Agrobacterium Ti plasmids: Classification based on T-DNA and Vir regions organization.</title>
        <authorList>
            <person name="Nabi N."/>
            <person name="Vial L."/>
            <person name="Ben Hafsa A."/>
            <person name="Chapulliot D."/>
            <person name="Berard A."/>
            <person name="Chauveau A."/>
            <person name="Le Paslier M.-C."/>
            <person name="Harzallah Skhiri F."/>
            <person name="Brunel D."/>
            <person name="Nesme X."/>
            <person name="Chaouachi M."/>
        </authorList>
    </citation>
    <scope>NUCLEOTIDE SEQUENCE</scope>
    <source>
        <strain evidence="1">AR125</strain>
        <strain evidence="2">CFBP1873</strain>
        <strain evidence="3">CFBP5499</strain>
        <plasmid evidence="1">pTi_AR125</plasmid>
        <plasmid evidence="2">pTi_CFBP1873</plasmid>
        <plasmid evidence="3">pTi_CFBP5499</plasmid>
    </source>
</reference>
<organism evidence="3">
    <name type="scientific">Agrobacterium genomosp. 6</name>
    <dbReference type="NCBI Taxonomy" id="1183411"/>
    <lineage>
        <taxon>Bacteria</taxon>
        <taxon>Pseudomonadati</taxon>
        <taxon>Pseudomonadota</taxon>
        <taxon>Alphaproteobacteria</taxon>
        <taxon>Hyphomicrobiales</taxon>
        <taxon>Rhizobiaceae</taxon>
        <taxon>Rhizobium/Agrobacterium group</taxon>
        <taxon>Agrobacterium</taxon>
        <taxon>Agrobacterium tumefaciens complex</taxon>
    </lineage>
</organism>
<evidence type="ECO:0000313" key="1">
    <source>
        <dbReference type="EMBL" id="ASK40696.1"/>
    </source>
</evidence>
<name>A0A2Z2PKW1_9HYPH</name>
<dbReference type="AlphaFoldDB" id="A0A2Z2PKW1"/>
<geneLocation type="plasmid" evidence="2">
    <name>pTi_CFBP1873</name>
</geneLocation>
<protein>
    <submittedName>
        <fullName evidence="3">Uncharacterized protein</fullName>
    </submittedName>
</protein>
<dbReference type="EMBL" id="KY000025">
    <property type="protein sequence ID" value="ASK40696.1"/>
    <property type="molecule type" value="Genomic_DNA"/>
</dbReference>
<keyword evidence="3" id="KW-0614">Plasmid</keyword>
<proteinExistence type="predicted"/>
<geneLocation type="plasmid" evidence="1">
    <name>pTi_AR125</name>
</geneLocation>
<accession>A0A2Z2PKW1</accession>